<comment type="subcellular location">
    <subcellularLocation>
        <location evidence="1">Cell membrane</location>
    </subcellularLocation>
</comment>
<feature type="domain" description="Multidrug resistance protein MdtA-like C-terminal permuted SH3" evidence="14">
    <location>
        <begin position="384"/>
        <end position="421"/>
    </location>
</feature>
<sequence>MNKTGKTARTETTAREEATPNVTFIPGATPIRRKRRTRTWLWIPVVLAVLGAGYYGWTRYATNPTGAAMVTQAVMRGDIENSVTAVGTLDAVKSVDAGAQVSGQLKALHFDIGDKVEQNQLVAEIDPATIENRIEIDQAELANLQAQLVSKKAQLVLKQANIDRQRNLVAANSIAQSTLDQAIADLAAAEADVNAIEAQIRKQQATLAGDKVDLGYTKIFAPMGGTIVANPAKEGQTLNANQTTPTIVTIADLSTMTVKAQVSEADVGKLKVGMDAYFTLLGQPGKRFEGKLRQIQPMPDTANNVVLYYALFDVPNPDGELMMSMSAQVFFVQSSAKDVLIVPSAALRMTGEKDGGQAAGKRGGNANAAGGKAGAAGGSAELTVVTPSGAPETRAVDVGIRNRVNAEITSGLNEGDTVVVATGTDTPAASTRGSQRGMRMPPMF</sequence>
<name>A0AAW4FLJ3_9HYPH</name>
<keyword evidence="3" id="KW-0813">Transport</keyword>
<evidence type="ECO:0000259" key="14">
    <source>
        <dbReference type="Pfam" id="PF25967"/>
    </source>
</evidence>
<evidence type="ECO:0000256" key="4">
    <source>
        <dbReference type="ARBA" id="ARBA00022475"/>
    </source>
</evidence>
<reference evidence="15 16" key="1">
    <citation type="submission" date="2020-01" db="EMBL/GenBank/DDBJ databases">
        <title>Draft genome assembly of Ensifer adhaerens T173.</title>
        <authorList>
            <person name="Craig J.E."/>
            <person name="Stinchcombe J.R."/>
        </authorList>
    </citation>
    <scope>NUCLEOTIDE SEQUENCE [LARGE SCALE GENOMIC DNA]</scope>
    <source>
        <strain evidence="15 16">T173</strain>
    </source>
</reference>
<dbReference type="NCBIfam" id="TIGR01730">
    <property type="entry name" value="RND_mfp"/>
    <property type="match status" value="1"/>
</dbReference>
<dbReference type="Proteomes" id="UP000744980">
    <property type="component" value="Unassembled WGS sequence"/>
</dbReference>
<evidence type="ECO:0000256" key="7">
    <source>
        <dbReference type="ARBA" id="ARBA00023136"/>
    </source>
</evidence>
<evidence type="ECO:0000256" key="6">
    <source>
        <dbReference type="ARBA" id="ARBA00023054"/>
    </source>
</evidence>
<dbReference type="GO" id="GO:1990281">
    <property type="term" value="C:efflux pump complex"/>
    <property type="evidence" value="ECO:0007669"/>
    <property type="project" value="TreeGrafter"/>
</dbReference>
<feature type="region of interest" description="Disordered" evidence="9">
    <location>
        <begin position="424"/>
        <end position="444"/>
    </location>
</feature>
<dbReference type="Gene3D" id="6.20.50.140">
    <property type="match status" value="1"/>
</dbReference>
<evidence type="ECO:0000256" key="9">
    <source>
        <dbReference type="SAM" id="MobiDB-lite"/>
    </source>
</evidence>
<keyword evidence="16" id="KW-1185">Reference proteome</keyword>
<dbReference type="GO" id="GO:0015562">
    <property type="term" value="F:efflux transmembrane transporter activity"/>
    <property type="evidence" value="ECO:0007669"/>
    <property type="project" value="TreeGrafter"/>
</dbReference>
<dbReference type="PANTHER" id="PTHR30469">
    <property type="entry name" value="MULTIDRUG RESISTANCE PROTEIN MDTA"/>
    <property type="match status" value="1"/>
</dbReference>
<dbReference type="InterPro" id="IPR058626">
    <property type="entry name" value="MdtA-like_b-barrel"/>
</dbReference>
<dbReference type="SUPFAM" id="SSF111369">
    <property type="entry name" value="HlyD-like secretion proteins"/>
    <property type="match status" value="1"/>
</dbReference>
<evidence type="ECO:0000256" key="5">
    <source>
        <dbReference type="ARBA" id="ARBA00022519"/>
    </source>
</evidence>
<keyword evidence="10" id="KW-1133">Transmembrane helix</keyword>
<evidence type="ECO:0000256" key="3">
    <source>
        <dbReference type="ARBA" id="ARBA00022448"/>
    </source>
</evidence>
<dbReference type="Pfam" id="PF25876">
    <property type="entry name" value="HH_MFP_RND"/>
    <property type="match status" value="1"/>
</dbReference>
<feature type="domain" description="Multidrug resistance protein MdtA-like barrel-sandwich hybrid" evidence="12">
    <location>
        <begin position="94"/>
        <end position="249"/>
    </location>
</feature>
<keyword evidence="5" id="KW-0997">Cell inner membrane</keyword>
<dbReference type="Pfam" id="PF25917">
    <property type="entry name" value="BSH_RND"/>
    <property type="match status" value="1"/>
</dbReference>
<gene>
    <name evidence="15" type="ORF">GFB56_15110</name>
</gene>
<keyword evidence="10" id="KW-0812">Transmembrane</keyword>
<keyword evidence="6 8" id="KW-0175">Coiled coil</keyword>
<evidence type="ECO:0000259" key="13">
    <source>
        <dbReference type="Pfam" id="PF25944"/>
    </source>
</evidence>
<evidence type="ECO:0000256" key="10">
    <source>
        <dbReference type="SAM" id="Phobius"/>
    </source>
</evidence>
<dbReference type="Pfam" id="PF25967">
    <property type="entry name" value="RND-MFP_C"/>
    <property type="match status" value="1"/>
</dbReference>
<dbReference type="GO" id="GO:1990961">
    <property type="term" value="P:xenobiotic detoxification by transmembrane export across the plasma membrane"/>
    <property type="evidence" value="ECO:0007669"/>
    <property type="project" value="InterPro"/>
</dbReference>
<dbReference type="InterPro" id="IPR058627">
    <property type="entry name" value="MdtA-like_C"/>
</dbReference>
<dbReference type="Gene3D" id="2.40.30.170">
    <property type="match status" value="1"/>
</dbReference>
<comment type="similarity">
    <text evidence="2">Belongs to the membrane fusion protein (MFP) (TC 8.A.1) family.</text>
</comment>
<dbReference type="Gene3D" id="2.40.50.100">
    <property type="match status" value="1"/>
</dbReference>
<dbReference type="InterPro" id="IPR058624">
    <property type="entry name" value="MdtA-like_HH"/>
</dbReference>
<feature type="transmembrane region" description="Helical" evidence="10">
    <location>
        <begin position="39"/>
        <end position="57"/>
    </location>
</feature>
<dbReference type="Gene3D" id="6.10.140.1990">
    <property type="match status" value="1"/>
</dbReference>
<evidence type="ECO:0000256" key="2">
    <source>
        <dbReference type="ARBA" id="ARBA00009477"/>
    </source>
</evidence>
<keyword evidence="4" id="KW-1003">Cell membrane</keyword>
<feature type="domain" description="Multidrug resistance protein MdtA-like beta-barrel" evidence="13">
    <location>
        <begin position="255"/>
        <end position="329"/>
    </location>
</feature>
<keyword evidence="7 10" id="KW-0472">Membrane</keyword>
<dbReference type="InterPro" id="IPR058625">
    <property type="entry name" value="MdtA-like_BSH"/>
</dbReference>
<dbReference type="GO" id="GO:1990195">
    <property type="term" value="C:macrolide transmembrane transporter complex"/>
    <property type="evidence" value="ECO:0007669"/>
    <property type="project" value="InterPro"/>
</dbReference>
<comment type="caution">
    <text evidence="15">The sequence shown here is derived from an EMBL/GenBank/DDBJ whole genome shotgun (WGS) entry which is preliminary data.</text>
</comment>
<protein>
    <submittedName>
        <fullName evidence="15">Efflux RND transporter periplasmic adaptor subunit</fullName>
    </submittedName>
</protein>
<dbReference type="AlphaFoldDB" id="A0AAW4FLJ3"/>
<dbReference type="EMBL" id="WXFA01000008">
    <property type="protein sequence ID" value="MBM3092134.1"/>
    <property type="molecule type" value="Genomic_DNA"/>
</dbReference>
<evidence type="ECO:0000313" key="16">
    <source>
        <dbReference type="Proteomes" id="UP000744980"/>
    </source>
</evidence>
<accession>A0AAW4FLJ3</accession>
<feature type="domain" description="Multidrug resistance protein MdtA-like alpha-helical hairpin" evidence="11">
    <location>
        <begin position="140"/>
        <end position="217"/>
    </location>
</feature>
<dbReference type="Pfam" id="PF25944">
    <property type="entry name" value="Beta-barrel_RND"/>
    <property type="match status" value="1"/>
</dbReference>
<dbReference type="GO" id="GO:0030313">
    <property type="term" value="C:cell envelope"/>
    <property type="evidence" value="ECO:0007669"/>
    <property type="project" value="UniProtKB-SubCell"/>
</dbReference>
<evidence type="ECO:0000313" key="15">
    <source>
        <dbReference type="EMBL" id="MBM3092134.1"/>
    </source>
</evidence>
<dbReference type="RefSeq" id="WP_025427598.1">
    <property type="nucleotide sequence ID" value="NZ_CP083370.1"/>
</dbReference>
<evidence type="ECO:0000259" key="12">
    <source>
        <dbReference type="Pfam" id="PF25917"/>
    </source>
</evidence>
<organism evidence="15 16">
    <name type="scientific">Ensifer canadensis</name>
    <dbReference type="NCBI Taxonomy" id="555315"/>
    <lineage>
        <taxon>Bacteria</taxon>
        <taxon>Pseudomonadati</taxon>
        <taxon>Pseudomonadota</taxon>
        <taxon>Alphaproteobacteria</taxon>
        <taxon>Hyphomicrobiales</taxon>
        <taxon>Rhizobiaceae</taxon>
        <taxon>Sinorhizobium/Ensifer group</taxon>
        <taxon>Ensifer</taxon>
    </lineage>
</organism>
<proteinExistence type="inferred from homology"/>
<evidence type="ECO:0000259" key="11">
    <source>
        <dbReference type="Pfam" id="PF25876"/>
    </source>
</evidence>
<feature type="region of interest" description="Disordered" evidence="9">
    <location>
        <begin position="351"/>
        <end position="377"/>
    </location>
</feature>
<dbReference type="InterPro" id="IPR030190">
    <property type="entry name" value="MacA_alpha-hairpin_sf"/>
</dbReference>
<evidence type="ECO:0000256" key="8">
    <source>
        <dbReference type="SAM" id="Coils"/>
    </source>
</evidence>
<feature type="coiled-coil region" evidence="8">
    <location>
        <begin position="134"/>
        <end position="206"/>
    </location>
</feature>
<dbReference type="InterPro" id="IPR006143">
    <property type="entry name" value="RND_pump_MFP"/>
</dbReference>
<evidence type="ECO:0000256" key="1">
    <source>
        <dbReference type="ARBA" id="ARBA00004236"/>
    </source>
</evidence>
<dbReference type="PANTHER" id="PTHR30469:SF33">
    <property type="entry name" value="SLR1207 PROTEIN"/>
    <property type="match status" value="1"/>
</dbReference>
<dbReference type="GO" id="GO:0019898">
    <property type="term" value="C:extrinsic component of membrane"/>
    <property type="evidence" value="ECO:0007669"/>
    <property type="project" value="InterPro"/>
</dbReference>